<evidence type="ECO:0000256" key="4">
    <source>
        <dbReference type="ARBA" id="ARBA00022691"/>
    </source>
</evidence>
<dbReference type="CDD" id="cd01335">
    <property type="entry name" value="Radical_SAM"/>
    <property type="match status" value="1"/>
</dbReference>
<feature type="binding site" evidence="8">
    <location>
        <position position="158"/>
    </location>
    <ligand>
        <name>[4Fe-4S] cluster</name>
        <dbReference type="ChEBI" id="CHEBI:49883"/>
        <label>2</label>
        <note>4Fe-4S-S-AdoMet</note>
    </ligand>
</feature>
<evidence type="ECO:0000259" key="10">
    <source>
        <dbReference type="PROSITE" id="PS51449"/>
    </source>
</evidence>
<comment type="caution">
    <text evidence="12">The sequence shown here is derived from an EMBL/GenBank/DDBJ whole genome shotgun (WGS) entry which is preliminary data.</text>
</comment>
<dbReference type="InterPro" id="IPR012340">
    <property type="entry name" value="NA-bd_OB-fold"/>
</dbReference>
<dbReference type="OrthoDB" id="9805215at2"/>
<dbReference type="FunFam" id="3.80.30.20:FF:000001">
    <property type="entry name" value="tRNA-2-methylthio-N(6)-dimethylallyladenosine synthase 2"/>
    <property type="match status" value="1"/>
</dbReference>
<feature type="binding site" evidence="8">
    <location>
        <position position="18"/>
    </location>
    <ligand>
        <name>[4Fe-4S] cluster</name>
        <dbReference type="ChEBI" id="CHEBI:49883"/>
        <label>1</label>
    </ligand>
</feature>
<dbReference type="GO" id="GO:0103039">
    <property type="term" value="F:protein methylthiotransferase activity"/>
    <property type="evidence" value="ECO:0007669"/>
    <property type="project" value="UniProtKB-EC"/>
</dbReference>
<dbReference type="EMBL" id="CAIT01000009">
    <property type="protein sequence ID" value="CCH56377.1"/>
    <property type="molecule type" value="Genomic_DNA"/>
</dbReference>
<dbReference type="GO" id="GO:0005829">
    <property type="term" value="C:cytosol"/>
    <property type="evidence" value="ECO:0007669"/>
    <property type="project" value="TreeGrafter"/>
</dbReference>
<dbReference type="AlphaFoldDB" id="I2GR49"/>
<proteinExistence type="inferred from homology"/>
<dbReference type="PROSITE" id="PS50926">
    <property type="entry name" value="TRAM"/>
    <property type="match status" value="1"/>
</dbReference>
<keyword evidence="13" id="KW-1185">Reference proteome</keyword>
<feature type="binding site" evidence="8">
    <location>
        <position position="155"/>
    </location>
    <ligand>
        <name>[4Fe-4S] cluster</name>
        <dbReference type="ChEBI" id="CHEBI:49883"/>
        <label>2</label>
        <note>4Fe-4S-S-AdoMet</note>
    </ligand>
</feature>
<evidence type="ECO:0000256" key="7">
    <source>
        <dbReference type="ARBA" id="ARBA00023014"/>
    </source>
</evidence>
<dbReference type="Proteomes" id="UP000009309">
    <property type="component" value="Unassembled WGS sequence"/>
</dbReference>
<evidence type="ECO:0000313" key="13">
    <source>
        <dbReference type="Proteomes" id="UP000009309"/>
    </source>
</evidence>
<evidence type="ECO:0000256" key="6">
    <source>
        <dbReference type="ARBA" id="ARBA00023004"/>
    </source>
</evidence>
<dbReference type="PROSITE" id="PS51449">
    <property type="entry name" value="MTTASE_N"/>
    <property type="match status" value="1"/>
</dbReference>
<dbReference type="InterPro" id="IPR005840">
    <property type="entry name" value="Ribosomal_uS12_MeSTrfase_RimO"/>
</dbReference>
<dbReference type="PROSITE" id="PS51918">
    <property type="entry name" value="RADICAL_SAM"/>
    <property type="match status" value="1"/>
</dbReference>
<dbReference type="SFLD" id="SFLDF00274">
    <property type="entry name" value="ribosomal_protein_S12_methylth"/>
    <property type="match status" value="1"/>
</dbReference>
<feature type="binding site" evidence="8">
    <location>
        <position position="90"/>
    </location>
    <ligand>
        <name>[4Fe-4S] cluster</name>
        <dbReference type="ChEBI" id="CHEBI:49883"/>
        <label>1</label>
    </ligand>
</feature>
<dbReference type="InterPro" id="IPR013848">
    <property type="entry name" value="Methylthiotransferase_N"/>
</dbReference>
<dbReference type="HAMAP" id="MF_01865">
    <property type="entry name" value="MTTase_RimO"/>
    <property type="match status" value="1"/>
</dbReference>
<keyword evidence="5 8" id="KW-0479">Metal-binding</keyword>
<feature type="domain" description="Radical SAM core" evidence="11">
    <location>
        <begin position="137"/>
        <end position="367"/>
    </location>
</feature>
<dbReference type="SFLD" id="SFLDG01061">
    <property type="entry name" value="methylthiotransferase"/>
    <property type="match status" value="1"/>
</dbReference>
<evidence type="ECO:0000313" key="12">
    <source>
        <dbReference type="EMBL" id="CCH56377.1"/>
    </source>
</evidence>
<dbReference type="InterPro" id="IPR005839">
    <property type="entry name" value="Methylthiotransferase"/>
</dbReference>
<gene>
    <name evidence="8" type="primary">rimO</name>
    <name evidence="12" type="ORF">BN8_05707</name>
</gene>
<comment type="catalytic activity">
    <reaction evidence="8">
        <text>L-aspartate(89)-[ribosomal protein uS12]-hydrogen + (sulfur carrier)-SH + AH2 + 2 S-adenosyl-L-methionine = 3-methylsulfanyl-L-aspartate(89)-[ribosomal protein uS12]-hydrogen + (sulfur carrier)-H + 5'-deoxyadenosine + L-methionine + A + S-adenosyl-L-homocysteine + 2 H(+)</text>
        <dbReference type="Rhea" id="RHEA:37087"/>
        <dbReference type="Rhea" id="RHEA-COMP:10460"/>
        <dbReference type="Rhea" id="RHEA-COMP:10461"/>
        <dbReference type="Rhea" id="RHEA-COMP:14737"/>
        <dbReference type="Rhea" id="RHEA-COMP:14739"/>
        <dbReference type="ChEBI" id="CHEBI:13193"/>
        <dbReference type="ChEBI" id="CHEBI:15378"/>
        <dbReference type="ChEBI" id="CHEBI:17319"/>
        <dbReference type="ChEBI" id="CHEBI:17499"/>
        <dbReference type="ChEBI" id="CHEBI:29917"/>
        <dbReference type="ChEBI" id="CHEBI:29961"/>
        <dbReference type="ChEBI" id="CHEBI:57844"/>
        <dbReference type="ChEBI" id="CHEBI:57856"/>
        <dbReference type="ChEBI" id="CHEBI:59789"/>
        <dbReference type="ChEBI" id="CHEBI:64428"/>
        <dbReference type="ChEBI" id="CHEBI:73599"/>
        <dbReference type="EC" id="2.8.4.4"/>
    </reaction>
</comment>
<keyword evidence="1 8" id="KW-0004">4Fe-4S</keyword>
<dbReference type="SMART" id="SM00729">
    <property type="entry name" value="Elp3"/>
    <property type="match status" value="1"/>
</dbReference>
<dbReference type="Pfam" id="PF18693">
    <property type="entry name" value="TRAM_2"/>
    <property type="match status" value="1"/>
</dbReference>
<comment type="similarity">
    <text evidence="8">Belongs to the methylthiotransferase family. RimO subfamily.</text>
</comment>
<dbReference type="NCBIfam" id="TIGR01125">
    <property type="entry name" value="30S ribosomal protein S12 methylthiotransferase RimO"/>
    <property type="match status" value="1"/>
</dbReference>
<evidence type="ECO:0000256" key="1">
    <source>
        <dbReference type="ARBA" id="ARBA00022485"/>
    </source>
</evidence>
<dbReference type="SFLD" id="SFLDG01082">
    <property type="entry name" value="B12-binding_domain_containing"/>
    <property type="match status" value="1"/>
</dbReference>
<protein>
    <recommendedName>
        <fullName evidence="8">Ribosomal protein uS12 methylthiotransferase RimO</fullName>
        <shortName evidence="8">uS12 MTTase</shortName>
        <shortName evidence="8">uS12 methylthiotransferase</shortName>
        <ecNumber evidence="8">2.8.4.4</ecNumber>
    </recommendedName>
    <alternativeName>
        <fullName evidence="8">Ribosomal protein uS12 (aspartate-C(3))-methylthiotransferase</fullName>
    </alternativeName>
    <alternativeName>
        <fullName evidence="8">Ribosome maturation factor RimO</fullName>
    </alternativeName>
</protein>
<dbReference type="GO" id="GO:0035599">
    <property type="term" value="F:aspartic acid methylthiotransferase activity"/>
    <property type="evidence" value="ECO:0007669"/>
    <property type="project" value="TreeGrafter"/>
</dbReference>
<comment type="cofactor">
    <cofactor evidence="8">
        <name>[4Fe-4S] cluster</name>
        <dbReference type="ChEBI" id="CHEBI:49883"/>
    </cofactor>
    <text evidence="8">Binds 2 [4Fe-4S] clusters. One cluster is coordinated with 3 cysteines and an exchangeable S-adenosyl-L-methionine.</text>
</comment>
<dbReference type="EC" id="2.8.4.4" evidence="8"/>
<feature type="domain" description="MTTase N-terminal" evidence="10">
    <location>
        <begin position="9"/>
        <end position="127"/>
    </location>
</feature>
<comment type="function">
    <text evidence="8">Catalyzes the methylthiolation of an aspartic acid residue of ribosomal protein uS12.</text>
</comment>
<dbReference type="Pfam" id="PF04055">
    <property type="entry name" value="Radical_SAM"/>
    <property type="match status" value="1"/>
</dbReference>
<evidence type="ECO:0000256" key="2">
    <source>
        <dbReference type="ARBA" id="ARBA00022490"/>
    </source>
</evidence>
<dbReference type="InterPro" id="IPR020612">
    <property type="entry name" value="Methylthiotransferase_CS"/>
</dbReference>
<keyword evidence="7 8" id="KW-0411">Iron-sulfur</keyword>
<dbReference type="InterPro" id="IPR006638">
    <property type="entry name" value="Elp3/MiaA/NifB-like_rSAM"/>
</dbReference>
<dbReference type="InterPro" id="IPR038135">
    <property type="entry name" value="Methylthiotransferase_N_sf"/>
</dbReference>
<evidence type="ECO:0000259" key="11">
    <source>
        <dbReference type="PROSITE" id="PS51918"/>
    </source>
</evidence>
<dbReference type="GO" id="GO:0046872">
    <property type="term" value="F:metal ion binding"/>
    <property type="evidence" value="ECO:0007669"/>
    <property type="project" value="UniProtKB-KW"/>
</dbReference>
<dbReference type="GO" id="GO:0006400">
    <property type="term" value="P:tRNA modification"/>
    <property type="evidence" value="ECO:0007669"/>
    <property type="project" value="InterPro"/>
</dbReference>
<keyword evidence="3 8" id="KW-0808">Transferase</keyword>
<dbReference type="PANTHER" id="PTHR43837:SF1">
    <property type="entry name" value="RIBOSOMAL PROTEIN US12 METHYLTHIOTRANSFERASE RIMO"/>
    <property type="match status" value="1"/>
</dbReference>
<dbReference type="InterPro" id="IPR023404">
    <property type="entry name" value="rSAM_horseshoe"/>
</dbReference>
<dbReference type="STRING" id="1185876.BN8_05707"/>
<dbReference type="PANTHER" id="PTHR43837">
    <property type="entry name" value="RIBOSOMAL PROTEIN S12 METHYLTHIOTRANSFERASE RIMO"/>
    <property type="match status" value="1"/>
</dbReference>
<keyword evidence="4 8" id="KW-0949">S-adenosyl-L-methionine</keyword>
<sequence length="436" mass="49597">MKTKGLRTNKINIVTLGCSKNLVDSEVLYTQLKGNGYNVTHEAKKDDANIVVINTCGFIDNAKEESVNTILRYVDAKEAGVVDKVYVTGCLSHRYKDELEVEIPTVDAWFGTNELPRLLKTLKADYKHELVGERLLTTPAHFAYLKIAEGCDRPCSFCAIPLMRGNHVSRSIDELVIEARSLARRGTKELILIAQDLTYYGLDLYKKRNLSELMARLSDVEGIDWIRLQYAYPSGFPLDVLEVMQERPNICKYLDMPLQTGSTELLKIMRRGITREKTEALLETIRAKVPDITLRTTLIVGHPGETEAMFEETYDFVERMQFDRLGVFTYSHEENTHSFTLPDDIPADVKQERADALMDLQQGISYELNQKKVGQTYKTLFDRKEGGYFIGRTEADSPEVDNEVLVPATQYVRVGDFAHIRITEAHEFDLYGEVIA</sequence>
<feature type="binding site" evidence="8">
    <location>
        <position position="56"/>
    </location>
    <ligand>
        <name>[4Fe-4S] cluster</name>
        <dbReference type="ChEBI" id="CHEBI:49883"/>
        <label>1</label>
    </ligand>
</feature>
<dbReference type="NCBIfam" id="TIGR00089">
    <property type="entry name" value="MiaB/RimO family radical SAM methylthiotransferase"/>
    <property type="match status" value="1"/>
</dbReference>
<name>I2GR49_9BACT</name>
<feature type="domain" description="TRAM" evidence="9">
    <location>
        <begin position="370"/>
        <end position="436"/>
    </location>
</feature>
<dbReference type="Gene3D" id="2.40.50.140">
    <property type="entry name" value="Nucleic acid-binding proteins"/>
    <property type="match status" value="1"/>
</dbReference>
<dbReference type="eggNOG" id="COG0621">
    <property type="taxonomic scope" value="Bacteria"/>
</dbReference>
<evidence type="ECO:0000256" key="5">
    <source>
        <dbReference type="ARBA" id="ARBA00022723"/>
    </source>
</evidence>
<dbReference type="InterPro" id="IPR002792">
    <property type="entry name" value="TRAM_dom"/>
</dbReference>
<dbReference type="RefSeq" id="WP_009284942.1">
    <property type="nucleotide sequence ID" value="NZ_CAIT01000009.1"/>
</dbReference>
<dbReference type="Gene3D" id="3.80.30.20">
    <property type="entry name" value="tm_1862 like domain"/>
    <property type="match status" value="1"/>
</dbReference>
<dbReference type="Gene3D" id="3.40.50.12160">
    <property type="entry name" value="Methylthiotransferase, N-terminal domain"/>
    <property type="match status" value="1"/>
</dbReference>
<dbReference type="Pfam" id="PF00919">
    <property type="entry name" value="UPF0004"/>
    <property type="match status" value="1"/>
</dbReference>
<dbReference type="PROSITE" id="PS01278">
    <property type="entry name" value="MTTASE_RADICAL"/>
    <property type="match status" value="1"/>
</dbReference>
<feature type="binding site" evidence="8">
    <location>
        <position position="151"/>
    </location>
    <ligand>
        <name>[4Fe-4S] cluster</name>
        <dbReference type="ChEBI" id="CHEBI:49883"/>
        <label>2</label>
        <note>4Fe-4S-S-AdoMet</note>
    </ligand>
</feature>
<evidence type="ECO:0000259" key="9">
    <source>
        <dbReference type="PROSITE" id="PS50926"/>
    </source>
</evidence>
<dbReference type="InterPro" id="IPR007197">
    <property type="entry name" value="rSAM"/>
</dbReference>
<keyword evidence="2 8" id="KW-0963">Cytoplasm</keyword>
<dbReference type="SUPFAM" id="SSF102114">
    <property type="entry name" value="Radical SAM enzymes"/>
    <property type="match status" value="1"/>
</dbReference>
<accession>I2GR49</accession>
<organism evidence="12 13">
    <name type="scientific">Fibrisoma limi BUZ 3</name>
    <dbReference type="NCBI Taxonomy" id="1185876"/>
    <lineage>
        <taxon>Bacteria</taxon>
        <taxon>Pseudomonadati</taxon>
        <taxon>Bacteroidota</taxon>
        <taxon>Cytophagia</taxon>
        <taxon>Cytophagales</taxon>
        <taxon>Spirosomataceae</taxon>
        <taxon>Fibrisoma</taxon>
    </lineage>
</organism>
<keyword evidence="6 8" id="KW-0408">Iron</keyword>
<comment type="subcellular location">
    <subcellularLocation>
        <location evidence="8">Cytoplasm</location>
    </subcellularLocation>
</comment>
<dbReference type="InterPro" id="IPR058240">
    <property type="entry name" value="rSAM_sf"/>
</dbReference>
<evidence type="ECO:0000256" key="8">
    <source>
        <dbReference type="HAMAP-Rule" id="MF_01865"/>
    </source>
</evidence>
<dbReference type="SFLD" id="SFLDS00029">
    <property type="entry name" value="Radical_SAM"/>
    <property type="match status" value="1"/>
</dbReference>
<evidence type="ECO:0000256" key="3">
    <source>
        <dbReference type="ARBA" id="ARBA00022679"/>
    </source>
</evidence>
<reference evidence="12 13" key="1">
    <citation type="journal article" date="2012" name="J. Bacteriol.">
        <title>Genome Sequence of the Filamentous Bacterium Fibrisoma limi BUZ 3T.</title>
        <authorList>
            <person name="Filippini M."/>
            <person name="Qi W."/>
            <person name="Jaenicke S."/>
            <person name="Goesmann A."/>
            <person name="Smits T.H."/>
            <person name="Bagheri H.C."/>
        </authorList>
    </citation>
    <scope>NUCLEOTIDE SEQUENCE [LARGE SCALE GENOMIC DNA]</scope>
    <source>
        <strain evidence="13">BUZ 3T</strain>
    </source>
</reference>
<dbReference type="GO" id="GO:0051539">
    <property type="term" value="F:4 iron, 4 sulfur cluster binding"/>
    <property type="evidence" value="ECO:0007669"/>
    <property type="project" value="UniProtKB-UniRule"/>
</dbReference>